<evidence type="ECO:0000256" key="2">
    <source>
        <dbReference type="ARBA" id="ARBA00023315"/>
    </source>
</evidence>
<evidence type="ECO:0000313" key="4">
    <source>
        <dbReference type="EMBL" id="MFD1484876.1"/>
    </source>
</evidence>
<dbReference type="InterPro" id="IPR016181">
    <property type="entry name" value="Acyl_CoA_acyltransferase"/>
</dbReference>
<dbReference type="PANTHER" id="PTHR10908:SF0">
    <property type="entry name" value="SEROTONIN N-ACETYLTRANSFERASE"/>
    <property type="match status" value="1"/>
</dbReference>
<keyword evidence="5" id="KW-1185">Reference proteome</keyword>
<evidence type="ECO:0000313" key="5">
    <source>
        <dbReference type="Proteomes" id="UP001597252"/>
    </source>
</evidence>
<evidence type="ECO:0000259" key="3">
    <source>
        <dbReference type="PROSITE" id="PS51186"/>
    </source>
</evidence>
<dbReference type="InterPro" id="IPR051635">
    <property type="entry name" value="SNAT-like"/>
</dbReference>
<dbReference type="SUPFAM" id="SSF55729">
    <property type="entry name" value="Acyl-CoA N-acyltransferases (Nat)"/>
    <property type="match status" value="1"/>
</dbReference>
<dbReference type="PANTHER" id="PTHR10908">
    <property type="entry name" value="SEROTONIN N-ACETYLTRANSFERASE"/>
    <property type="match status" value="1"/>
</dbReference>
<feature type="domain" description="N-acetyltransferase" evidence="3">
    <location>
        <begin position="1"/>
        <end position="148"/>
    </location>
</feature>
<keyword evidence="2 4" id="KW-0012">Acyltransferase</keyword>
<gene>
    <name evidence="4" type="ORF">ACFQ5J_06505</name>
</gene>
<organism evidence="4 5">
    <name type="scientific">Lacticaseibacillus baoqingensis</name>
    <dbReference type="NCBI Taxonomy" id="2486013"/>
    <lineage>
        <taxon>Bacteria</taxon>
        <taxon>Bacillati</taxon>
        <taxon>Bacillota</taxon>
        <taxon>Bacilli</taxon>
        <taxon>Lactobacillales</taxon>
        <taxon>Lactobacillaceae</taxon>
        <taxon>Lacticaseibacillus</taxon>
    </lineage>
</organism>
<dbReference type="RefSeq" id="WP_379896320.1">
    <property type="nucleotide sequence ID" value="NZ_JBHTON010000017.1"/>
</dbReference>
<dbReference type="Pfam" id="PF00583">
    <property type="entry name" value="Acetyltransf_1"/>
    <property type="match status" value="1"/>
</dbReference>
<reference evidence="5" key="1">
    <citation type="journal article" date="2019" name="Int. J. Syst. Evol. Microbiol.">
        <title>The Global Catalogue of Microorganisms (GCM) 10K type strain sequencing project: providing services to taxonomists for standard genome sequencing and annotation.</title>
        <authorList>
            <consortium name="The Broad Institute Genomics Platform"/>
            <consortium name="The Broad Institute Genome Sequencing Center for Infectious Disease"/>
            <person name="Wu L."/>
            <person name="Ma J."/>
        </authorList>
    </citation>
    <scope>NUCLEOTIDE SEQUENCE [LARGE SCALE GENOMIC DNA]</scope>
    <source>
        <strain evidence="5">CCM 8903</strain>
    </source>
</reference>
<dbReference type="Proteomes" id="UP001597252">
    <property type="component" value="Unassembled WGS sequence"/>
</dbReference>
<dbReference type="GO" id="GO:0016746">
    <property type="term" value="F:acyltransferase activity"/>
    <property type="evidence" value="ECO:0007669"/>
    <property type="project" value="UniProtKB-KW"/>
</dbReference>
<dbReference type="Gene3D" id="3.40.630.30">
    <property type="match status" value="1"/>
</dbReference>
<evidence type="ECO:0000256" key="1">
    <source>
        <dbReference type="ARBA" id="ARBA00022679"/>
    </source>
</evidence>
<name>A0ABW4E6T6_9LACO</name>
<protein>
    <submittedName>
        <fullName evidence="4">GNAT family N-acetyltransferase</fullName>
        <ecNumber evidence="4">2.3.1.-</ecNumber>
    </submittedName>
</protein>
<dbReference type="PROSITE" id="PS51186">
    <property type="entry name" value="GNAT"/>
    <property type="match status" value="1"/>
</dbReference>
<sequence length="148" mass="15891">MAIENAGFTPEEAATTASMRERITQYPDTFIVAEAQGAVLGYIVGPAYAKRYLSDDLFGAAQPNADAKSAPYQTVLSLAVAPSAQHRGLGGLLLAALRDVAQAQQRQAITLTCLQRLVPFYAANEYQNEGLSASTHAGEQWYNMVLPL</sequence>
<dbReference type="EC" id="2.3.1.-" evidence="4"/>
<proteinExistence type="predicted"/>
<dbReference type="InterPro" id="IPR000182">
    <property type="entry name" value="GNAT_dom"/>
</dbReference>
<comment type="caution">
    <text evidence="4">The sequence shown here is derived from an EMBL/GenBank/DDBJ whole genome shotgun (WGS) entry which is preliminary data.</text>
</comment>
<accession>A0ABW4E6T6</accession>
<dbReference type="EMBL" id="JBHTON010000017">
    <property type="protein sequence ID" value="MFD1484876.1"/>
    <property type="molecule type" value="Genomic_DNA"/>
</dbReference>
<keyword evidence="1 4" id="KW-0808">Transferase</keyword>